<evidence type="ECO:0000259" key="3">
    <source>
        <dbReference type="Pfam" id="PF16335"/>
    </source>
</evidence>
<dbReference type="KEGG" id="sus:Acid_2314"/>
<dbReference type="OrthoDB" id="175993at2"/>
<protein>
    <submittedName>
        <fullName evidence="5">Glutaminase</fullName>
    </submittedName>
</protein>
<dbReference type="PANTHER" id="PTHR31987:SF1">
    <property type="entry name" value="GLUTAMINASE A"/>
    <property type="match status" value="1"/>
</dbReference>
<sequence length="691" mass="77178" precursor="true">MRKREPYVTLFAMLCRVAIFLTGALAALAQMRPPAVPLVAHDPYFSIWSMADHLNGDGTKHWTGKANSLTAYARIDGKVYRIMGRERQPAAELQQTRLELTPTRTVYEFAGAGAAVGLTFFTPALPSDLDVLSRPLTYLEWTAAATDGGHHQVEIYFDAAADLVVNTPDQPVNTARYRLDGMPVLRAGSREQAVLAKRGDDLRIDWGFLYLAADRADGVTEFTGDRNSARTAFDSSGRLPDSDEFGEPRRGGPVLAYAIALGDVGAAPASRYLMLAYDDLYSIEYFQRKERAWWRRSGADAAELLRDGRRDHASLLARSKAFDAELTADLRKVGGEKYADLAILAYRQTLAAHKLVADADGTALYFPKENFSNGCIATVDVIYPSAPFTLLFSPRLLKAQLQPVMDYARMDRWRFPFAPHDLGTYPQANGQVYGGGERTEENQMPVEESGNMLILLAALARVEGNADYASHYWPQVTKWAEYLKEKGLDPENQLSTDDFAGHLAHNANLSIKAILALGAYAQLASMTGHAADATRYRQTAQEFAKKWAELAIDGDHYKLAFDKPGTWSQKYNLVWDKLLGLNLFPREIASREIAYYLTKQNAYGLPLDNRRDYTKLDWVMWTATMTENRGDFDKIVAPAWQFANESSSRVPLTDWYDTKTAKMQGFQARSVVGGLFIPMLADPAIWKKYSR</sequence>
<keyword evidence="1" id="KW-0732">Signal</keyword>
<feature type="domain" description="Glutaminase A central" evidence="3">
    <location>
        <begin position="335"/>
        <end position="677"/>
    </location>
</feature>
<dbReference type="PANTHER" id="PTHR31987">
    <property type="entry name" value="GLUTAMINASE A-RELATED"/>
    <property type="match status" value="1"/>
</dbReference>
<dbReference type="Pfam" id="PF16335">
    <property type="entry name" value="GtaA_6_Hairpin"/>
    <property type="match status" value="1"/>
</dbReference>
<dbReference type="Pfam" id="PF16334">
    <property type="entry name" value="DUF4964"/>
    <property type="match status" value="1"/>
</dbReference>
<evidence type="ECO:0000259" key="4">
    <source>
        <dbReference type="Pfam" id="PF17168"/>
    </source>
</evidence>
<feature type="domain" description="DUF4964" evidence="2">
    <location>
        <begin position="28"/>
        <end position="87"/>
    </location>
</feature>
<dbReference type="InterPro" id="IPR052743">
    <property type="entry name" value="Glutaminase_GtaA"/>
</dbReference>
<dbReference type="SUPFAM" id="SSF48208">
    <property type="entry name" value="Six-hairpin glycosidases"/>
    <property type="match status" value="1"/>
</dbReference>
<evidence type="ECO:0000259" key="2">
    <source>
        <dbReference type="Pfam" id="PF16334"/>
    </source>
</evidence>
<feature type="chain" id="PRO_5004163044" evidence="1">
    <location>
        <begin position="30"/>
        <end position="691"/>
    </location>
</feature>
<dbReference type="InterPro" id="IPR012341">
    <property type="entry name" value="6hp_glycosidase-like_sf"/>
</dbReference>
<dbReference type="GO" id="GO:0005975">
    <property type="term" value="P:carbohydrate metabolic process"/>
    <property type="evidence" value="ECO:0007669"/>
    <property type="project" value="InterPro"/>
</dbReference>
<dbReference type="InParanoid" id="Q025L6"/>
<dbReference type="EMBL" id="CP000473">
    <property type="protein sequence ID" value="ABJ83303.1"/>
    <property type="molecule type" value="Genomic_DNA"/>
</dbReference>
<proteinExistence type="predicted"/>
<dbReference type="InterPro" id="IPR033433">
    <property type="entry name" value="GtaA_N"/>
</dbReference>
<feature type="signal peptide" evidence="1">
    <location>
        <begin position="1"/>
        <end position="29"/>
    </location>
</feature>
<dbReference type="Pfam" id="PF17168">
    <property type="entry name" value="DUF5127"/>
    <property type="match status" value="1"/>
</dbReference>
<evidence type="ECO:0000313" key="5">
    <source>
        <dbReference type="EMBL" id="ABJ83303.1"/>
    </source>
</evidence>
<organism evidence="5">
    <name type="scientific">Solibacter usitatus (strain Ellin6076)</name>
    <dbReference type="NCBI Taxonomy" id="234267"/>
    <lineage>
        <taxon>Bacteria</taxon>
        <taxon>Pseudomonadati</taxon>
        <taxon>Acidobacteriota</taxon>
        <taxon>Terriglobia</taxon>
        <taxon>Bryobacterales</taxon>
        <taxon>Solibacteraceae</taxon>
        <taxon>Candidatus Solibacter</taxon>
    </lineage>
</organism>
<accession>Q025L6</accession>
<dbReference type="AlphaFoldDB" id="Q025L6"/>
<dbReference type="InterPro" id="IPR032514">
    <property type="entry name" value="GtaA_central"/>
</dbReference>
<feature type="domain" description="Glutaminase A N-terminal" evidence="4">
    <location>
        <begin position="103"/>
        <end position="329"/>
    </location>
</feature>
<dbReference type="InterPro" id="IPR008928">
    <property type="entry name" value="6-hairpin_glycosidase_sf"/>
</dbReference>
<dbReference type="HOGENOM" id="CLU_008020_2_0_0"/>
<dbReference type="eggNOG" id="COG3387">
    <property type="taxonomic scope" value="Bacteria"/>
</dbReference>
<evidence type="ECO:0000256" key="1">
    <source>
        <dbReference type="SAM" id="SignalP"/>
    </source>
</evidence>
<dbReference type="Gene3D" id="1.50.10.10">
    <property type="match status" value="1"/>
</dbReference>
<dbReference type="InterPro" id="IPR032515">
    <property type="entry name" value="DUF4964"/>
</dbReference>
<name>Q025L6_SOLUE</name>
<reference evidence="5" key="1">
    <citation type="submission" date="2006-10" db="EMBL/GenBank/DDBJ databases">
        <title>Complete sequence of Solibacter usitatus Ellin6076.</title>
        <authorList>
            <consortium name="US DOE Joint Genome Institute"/>
            <person name="Copeland A."/>
            <person name="Lucas S."/>
            <person name="Lapidus A."/>
            <person name="Barry K."/>
            <person name="Detter J.C."/>
            <person name="Glavina del Rio T."/>
            <person name="Hammon N."/>
            <person name="Israni S."/>
            <person name="Dalin E."/>
            <person name="Tice H."/>
            <person name="Pitluck S."/>
            <person name="Thompson L.S."/>
            <person name="Brettin T."/>
            <person name="Bruce D."/>
            <person name="Han C."/>
            <person name="Tapia R."/>
            <person name="Gilna P."/>
            <person name="Schmutz J."/>
            <person name="Larimer F."/>
            <person name="Land M."/>
            <person name="Hauser L."/>
            <person name="Kyrpides N."/>
            <person name="Mikhailova N."/>
            <person name="Janssen P.H."/>
            <person name="Kuske C.R."/>
            <person name="Richardson P."/>
        </authorList>
    </citation>
    <scope>NUCLEOTIDE SEQUENCE</scope>
    <source>
        <strain evidence="5">Ellin6076</strain>
    </source>
</reference>
<gene>
    <name evidence="5" type="ordered locus">Acid_2314</name>
</gene>
<dbReference type="STRING" id="234267.Acid_2314"/>